<organism evidence="5 6">
    <name type="scientific">Galendromus occidentalis</name>
    <name type="common">western predatory mite</name>
    <dbReference type="NCBI Taxonomy" id="34638"/>
    <lineage>
        <taxon>Eukaryota</taxon>
        <taxon>Metazoa</taxon>
        <taxon>Ecdysozoa</taxon>
        <taxon>Arthropoda</taxon>
        <taxon>Chelicerata</taxon>
        <taxon>Arachnida</taxon>
        <taxon>Acari</taxon>
        <taxon>Parasitiformes</taxon>
        <taxon>Mesostigmata</taxon>
        <taxon>Gamasina</taxon>
        <taxon>Phytoseioidea</taxon>
        <taxon>Phytoseiidae</taxon>
        <taxon>Typhlodrominae</taxon>
        <taxon>Galendromus</taxon>
    </lineage>
</organism>
<name>A0AAJ6QYF5_9ACAR</name>
<feature type="domain" description="SMP-30/Gluconolactonase/LRE-like region" evidence="4">
    <location>
        <begin position="13"/>
        <end position="268"/>
    </location>
</feature>
<feature type="binding site" evidence="3">
    <location>
        <position position="106"/>
    </location>
    <ligand>
        <name>substrate</name>
    </ligand>
</feature>
<evidence type="ECO:0000256" key="2">
    <source>
        <dbReference type="PIRSR" id="PIRSR605511-1"/>
    </source>
</evidence>
<dbReference type="PANTHER" id="PTHR10907">
    <property type="entry name" value="REGUCALCIN"/>
    <property type="match status" value="1"/>
</dbReference>
<gene>
    <name evidence="6" type="primary">LOC100902376</name>
</gene>
<dbReference type="Pfam" id="PF08450">
    <property type="entry name" value="SGL"/>
    <property type="match status" value="1"/>
</dbReference>
<keyword evidence="5" id="KW-1185">Reference proteome</keyword>
<dbReference type="PANTHER" id="PTHR10907:SF47">
    <property type="entry name" value="REGUCALCIN"/>
    <property type="match status" value="1"/>
</dbReference>
<comment type="similarity">
    <text evidence="1">Belongs to the SMP-30/CGR1 family.</text>
</comment>
<feature type="binding site" evidence="3">
    <location>
        <position position="155"/>
    </location>
    <ligand>
        <name>a divalent metal cation</name>
        <dbReference type="ChEBI" id="CHEBI:60240"/>
    </ligand>
</feature>
<comment type="cofactor">
    <cofactor evidence="3">
        <name>Zn(2+)</name>
        <dbReference type="ChEBI" id="CHEBI:29105"/>
    </cofactor>
    <text evidence="3">Binds 1 divalent metal cation per subunit.</text>
</comment>
<dbReference type="GO" id="GO:0004341">
    <property type="term" value="F:gluconolactonase activity"/>
    <property type="evidence" value="ECO:0007669"/>
    <property type="project" value="TreeGrafter"/>
</dbReference>
<keyword evidence="3" id="KW-0479">Metal-binding</keyword>
<feature type="binding site" evidence="3">
    <location>
        <position position="15"/>
    </location>
    <ligand>
        <name>a divalent metal cation</name>
        <dbReference type="ChEBI" id="CHEBI:60240"/>
    </ligand>
</feature>
<dbReference type="Gene3D" id="2.120.10.30">
    <property type="entry name" value="TolB, C-terminal domain"/>
    <property type="match status" value="1"/>
</dbReference>
<dbReference type="KEGG" id="goe:100902376"/>
<feature type="active site" description="Proton donor/acceptor" evidence="2">
    <location>
        <position position="209"/>
    </location>
</feature>
<dbReference type="PRINTS" id="PR01790">
    <property type="entry name" value="SMP30FAMILY"/>
</dbReference>
<evidence type="ECO:0000313" key="5">
    <source>
        <dbReference type="Proteomes" id="UP000694867"/>
    </source>
</evidence>
<dbReference type="InterPro" id="IPR013658">
    <property type="entry name" value="SGL"/>
</dbReference>
<dbReference type="Proteomes" id="UP000694867">
    <property type="component" value="Unplaced"/>
</dbReference>
<keyword evidence="3" id="KW-0862">Zinc</keyword>
<sequence length="303" mass="33171">MTVRVLNSEKQDLGEGPHWLSGRNTLLIVDIEQKAVKMIDFVTGDIVERHTFDDLVGVAIPYASNANLLVVGVGNRLVKYDTETKKVLEVLCDVTEHEKGLATRINDAKCDPYGRIIFGTMPKALTDTLPASKGKLFSYSKGELKVLIEDVDLSNGLAWSRDNKTMFYVDSNPSKKMFAFDYDDTGALSNQRVLVDFNMEPFNKFGFPDGITIDVQDNIWLAVFGGSCILKIDSRTGKLLTKVNLPSMNVTSACFGGPDLSTLLVTSAGVHNVPTDLHEELGGRTFAVSDLGTKGRQPVEFAG</sequence>
<proteinExistence type="inferred from homology"/>
<dbReference type="GO" id="GO:0019853">
    <property type="term" value="P:L-ascorbic acid biosynthetic process"/>
    <property type="evidence" value="ECO:0007669"/>
    <property type="project" value="TreeGrafter"/>
</dbReference>
<accession>A0AAJ6QYF5</accession>
<reference evidence="6" key="1">
    <citation type="submission" date="2025-08" db="UniProtKB">
        <authorList>
            <consortium name="RefSeq"/>
        </authorList>
    </citation>
    <scope>IDENTIFICATION</scope>
</reference>
<protein>
    <submittedName>
        <fullName evidence="6">Regucalcin</fullName>
    </submittedName>
</protein>
<dbReference type="GO" id="GO:0005509">
    <property type="term" value="F:calcium ion binding"/>
    <property type="evidence" value="ECO:0007669"/>
    <property type="project" value="TreeGrafter"/>
</dbReference>
<dbReference type="InterPro" id="IPR011042">
    <property type="entry name" value="6-blade_b-propeller_TolB-like"/>
</dbReference>
<evidence type="ECO:0000256" key="1">
    <source>
        <dbReference type="ARBA" id="ARBA00008853"/>
    </source>
</evidence>
<dbReference type="GeneID" id="100902376"/>
<feature type="binding site" evidence="3">
    <location>
        <position position="209"/>
    </location>
    <ligand>
        <name>a divalent metal cation</name>
        <dbReference type="ChEBI" id="CHEBI:60240"/>
    </ligand>
</feature>
<dbReference type="SUPFAM" id="SSF63829">
    <property type="entry name" value="Calcium-dependent phosphotriesterase"/>
    <property type="match status" value="1"/>
</dbReference>
<dbReference type="AlphaFoldDB" id="A0AAJ6QYF5"/>
<evidence type="ECO:0000313" key="6">
    <source>
        <dbReference type="RefSeq" id="XP_003747943.1"/>
    </source>
</evidence>
<evidence type="ECO:0000256" key="3">
    <source>
        <dbReference type="PIRSR" id="PIRSR605511-2"/>
    </source>
</evidence>
<evidence type="ECO:0000259" key="4">
    <source>
        <dbReference type="Pfam" id="PF08450"/>
    </source>
</evidence>
<dbReference type="InterPro" id="IPR005511">
    <property type="entry name" value="SMP-30"/>
</dbReference>
<feature type="binding site" evidence="3">
    <location>
        <position position="104"/>
    </location>
    <ligand>
        <name>substrate</name>
    </ligand>
</feature>
<dbReference type="RefSeq" id="XP_003747943.1">
    <property type="nucleotide sequence ID" value="XM_003747895.1"/>
</dbReference>